<organism evidence="10 11">
    <name type="scientific">Amborella trichopoda</name>
    <dbReference type="NCBI Taxonomy" id="13333"/>
    <lineage>
        <taxon>Eukaryota</taxon>
        <taxon>Viridiplantae</taxon>
        <taxon>Streptophyta</taxon>
        <taxon>Embryophyta</taxon>
        <taxon>Tracheophyta</taxon>
        <taxon>Spermatophyta</taxon>
        <taxon>Magnoliopsida</taxon>
        <taxon>Amborellales</taxon>
        <taxon>Amborellaceae</taxon>
        <taxon>Amborella</taxon>
    </lineage>
</organism>
<dbReference type="GO" id="GO:0016020">
    <property type="term" value="C:membrane"/>
    <property type="evidence" value="ECO:0007669"/>
    <property type="project" value="UniProtKB-SubCell"/>
</dbReference>
<feature type="region of interest" description="Disordered" evidence="9">
    <location>
        <begin position="148"/>
        <end position="187"/>
    </location>
</feature>
<comment type="subcellular location">
    <subcellularLocation>
        <location evidence="1">Membrane</location>
        <topology evidence="1">Single-pass membrane protein</topology>
    </subcellularLocation>
</comment>
<name>U5D7A5_AMBTC</name>
<evidence type="ECO:0000256" key="4">
    <source>
        <dbReference type="ARBA" id="ARBA00022679"/>
    </source>
</evidence>
<evidence type="ECO:0000256" key="5">
    <source>
        <dbReference type="ARBA" id="ARBA00022692"/>
    </source>
</evidence>
<dbReference type="EC" id="2.4.1.-" evidence="8"/>
<dbReference type="Gramene" id="ERN18349">
    <property type="protein sequence ID" value="ERN18349"/>
    <property type="gene ID" value="AMTR_s00055p00200940"/>
</dbReference>
<dbReference type="EMBL" id="KI392237">
    <property type="protein sequence ID" value="ERN18349.1"/>
    <property type="molecule type" value="Genomic_DNA"/>
</dbReference>
<evidence type="ECO:0000313" key="11">
    <source>
        <dbReference type="Proteomes" id="UP000017836"/>
    </source>
</evidence>
<gene>
    <name evidence="10" type="ORF">AMTR_s00055p00200940</name>
</gene>
<dbReference type="GO" id="GO:0005737">
    <property type="term" value="C:cytoplasm"/>
    <property type="evidence" value="ECO:0000318"/>
    <property type="project" value="GO_Central"/>
</dbReference>
<dbReference type="InterPro" id="IPR008166">
    <property type="entry name" value="Glyco_transf_92"/>
</dbReference>
<dbReference type="Proteomes" id="UP000017836">
    <property type="component" value="Unassembled WGS sequence"/>
</dbReference>
<evidence type="ECO:0000313" key="10">
    <source>
        <dbReference type="EMBL" id="ERN18349.1"/>
    </source>
</evidence>
<dbReference type="STRING" id="13333.U5D7A5"/>
<feature type="transmembrane region" description="Helical" evidence="8">
    <location>
        <begin position="21"/>
        <end position="47"/>
    </location>
</feature>
<dbReference type="KEGG" id="atr:18446710"/>
<dbReference type="GO" id="GO:0005794">
    <property type="term" value="C:Golgi apparatus"/>
    <property type="evidence" value="ECO:0007669"/>
    <property type="project" value="EnsemblPlants"/>
</dbReference>
<keyword evidence="6 8" id="KW-1133">Transmembrane helix</keyword>
<dbReference type="GO" id="GO:0016757">
    <property type="term" value="F:glycosyltransferase activity"/>
    <property type="evidence" value="ECO:0000318"/>
    <property type="project" value="GO_Central"/>
</dbReference>
<dbReference type="AlphaFoldDB" id="U5D7A5"/>
<dbReference type="PANTHER" id="PTHR21461:SF16">
    <property type="entry name" value="GLYCOSYLTRANSFERASE FAMILY 92 PROTEIN RCOM_0530710"/>
    <property type="match status" value="1"/>
</dbReference>
<keyword evidence="4 8" id="KW-0808">Transferase</keyword>
<dbReference type="eggNOG" id="ENOG502QVEP">
    <property type="taxonomic scope" value="Eukaryota"/>
</dbReference>
<dbReference type="OMA" id="NWRLQFC"/>
<evidence type="ECO:0000256" key="2">
    <source>
        <dbReference type="ARBA" id="ARBA00007647"/>
    </source>
</evidence>
<comment type="similarity">
    <text evidence="2 8">Belongs to the glycosyltransferase 92 family.</text>
</comment>
<evidence type="ECO:0000256" key="6">
    <source>
        <dbReference type="ARBA" id="ARBA00022989"/>
    </source>
</evidence>
<evidence type="ECO:0000256" key="3">
    <source>
        <dbReference type="ARBA" id="ARBA00022676"/>
    </source>
</evidence>
<dbReference type="OrthoDB" id="2526284at2759"/>
<keyword evidence="7 8" id="KW-0472">Membrane</keyword>
<dbReference type="Pfam" id="PF01697">
    <property type="entry name" value="Glyco_transf_92"/>
    <property type="match status" value="1"/>
</dbReference>
<reference evidence="11" key="1">
    <citation type="journal article" date="2013" name="Science">
        <title>The Amborella genome and the evolution of flowering plants.</title>
        <authorList>
            <consortium name="Amborella Genome Project"/>
        </authorList>
    </citation>
    <scope>NUCLEOTIDE SEQUENCE [LARGE SCALE GENOMIC DNA]</scope>
</reference>
<accession>U5D7A5</accession>
<evidence type="ECO:0000256" key="1">
    <source>
        <dbReference type="ARBA" id="ARBA00004167"/>
    </source>
</evidence>
<proteinExistence type="inferred from homology"/>
<sequence>MEENQWNVKLRDQRRRSRGALDLRIFCFTILLSLGAFLFLLFSLMVFRESFRPILIVPRISSSSAMAMSARDSRSNNNGGSHPPLKLYDQVVFPDHVLLIIHQNRVPTLNTHQLSCLYEHKLEVPSEILTLPVLSIDRDDESNLQIARCPLPPTSYSHPRLTSMANKPEGERSDDGDEERSVKLSEEVSPPHWETLVYEAMTDGDSVVVFAKGLNLRPDRASDPAQFLCVFGWNLSKPKFIFTTKAITAAQEVIRCSLPLSIKTKPSKSEGITVSIKTQTRGILASVAKLKNQNKHRREKPTYKHTMCVCTMLWNQAQFLKEWIMYHAELGVSRWFIYDNNSDDGIEEVLGPLRQAYNVTRRTWPWLKTQEAGFSHCAVQAQRECKWVGFMDVDEFFYLPSTSHSEGPPLIGILNEQAKEVGEVRTSCHSFGPSGHRRAPSKGVTVGYTCRLGSPERHKSIVRPRALDRALINVVHHFHLKPGFVFVDLPRGVAVINHYKYQVWDVFKAKFYRRVATYVADWHDKEREGSKDRAPGLGTEAVEPPNWAQQFCEVLDTGLRDYVMGRFMDTETRLLPWE</sequence>
<dbReference type="HOGENOM" id="CLU_022851_0_0_1"/>
<keyword evidence="3 8" id="KW-0328">Glycosyltransferase</keyword>
<keyword evidence="11" id="KW-1185">Reference proteome</keyword>
<keyword evidence="5 8" id="KW-0812">Transmembrane</keyword>
<protein>
    <recommendedName>
        <fullName evidence="8">Glycosyltransferase family 92 protein</fullName>
        <ecNumber evidence="8">2.4.1.-</ecNumber>
    </recommendedName>
</protein>
<dbReference type="PANTHER" id="PTHR21461">
    <property type="entry name" value="GLYCOSYLTRANSFERASE FAMILY 92 PROTEIN"/>
    <property type="match status" value="1"/>
</dbReference>
<evidence type="ECO:0000256" key="9">
    <source>
        <dbReference type="SAM" id="MobiDB-lite"/>
    </source>
</evidence>
<feature type="compositionally biased region" description="Basic and acidic residues" evidence="9">
    <location>
        <begin position="168"/>
        <end position="186"/>
    </location>
</feature>
<evidence type="ECO:0000256" key="8">
    <source>
        <dbReference type="RuleBase" id="RU366017"/>
    </source>
</evidence>
<evidence type="ECO:0000256" key="7">
    <source>
        <dbReference type="ARBA" id="ARBA00023136"/>
    </source>
</evidence>